<keyword evidence="2" id="KW-0285">Flavoprotein</keyword>
<dbReference type="InterPro" id="IPR007867">
    <property type="entry name" value="GMC_OxRtase_C"/>
</dbReference>
<sequence length="1208" mass="134305">MIDIAAERAYPTPFANSPLLPLLLVSWPHKGMRQYLRLLSVTSMTTSLYNESMLSCVVGAGSAGSTLASRLSEEPCVSVLLLEAGTAKPPLLNDIPSIARYFWLTDLDWQFKTVPQKHTGEALINRQVIWPSGKALGGSSILNAMLYVRGNRKNYDDWAAQGATGWSYRDVFPYFIKMEDNRDPRYYVNGYHGVGGPLTVETPRYEAEVKPPIREAAQQLGLRVVDSNDGRQTGYYELQTTYRNGQRCSTAKAYLVPAENRTNLDILAEAHVRKIPVIADLPVGNNFQDHCGSFVPFTIDPQIPPVKQRLENPANVKEYIENRSGPLASAEFINSILFMNARPVAPNVDFPDYQLYFVEIPKLIPEKQVGFKPEIYKAIFGPYENSTMVVCLSQILQPKSRGTVRLKSTNPYDSPAIDPNYFENPQDLKTIVEGMKTCQKIITSEPMKKVGAKTFETVAPGCEPFVGDLDKYFTCLTKGAVLTQSHQVGTAKMGNPRDPTTVVDPLLRVKGIKGLRVVDASIMPIVPSGNTNVPTIMVAEKAADIIKETIQCPYYEYLLEKFDEKKITTYTKRTILSNLHESLDPIGFYLSSMTLEPKSLLQDAGNWAGLAGMLNSFLSDSPSTMMIPDGTPTSSDSHAVPDVNQARRSRYGRILKLSWRYGMIDIAAERAYPTPFANSPLLPLLLISLATQRNAPIPATSFNDEYDYIIVGAGSAGSTLASRLSEEPCVSVLLLEAGTAKTPLLNDIPGIARYFWLTDLDWQYKTVPQKHTGEALINRTTYRNGQRCSAAKAYLVPAENRTNLDILAEAHVRKVILRNCRAVGVQFDFQNTRVKASKAASCGRPPSAHRAIRKHQCTNYYGCREGKQQISSRRLYNALLRILGIVLRGRTPRLSPILPAALLWSPLATQRNAPIPATTFNDEYDYIIVGAGSAGSTLASRLSEEPCVSVLLLEAGTAKTPLLNDIPSIARNFYFTHLDWQYKTVPQKHTGEALINRQVIWTSGKALGGSSILNAMLYVRGNRKNYDDWAAQGATGWSYRDVFPYFIKMEDNRDPGYYLNGYHGVGGPLTVEKPRYEPDVKPPIREAAQQLGLRVVDSNDGHQTGYYELQTTYRNGQRCNTAKAYLVPAENRTNLDILAEAHVRKVILRNRRAVGVQFDFQNTRCVVRARREVIMSAGTTNTAQLLMLSGIGPREHLEKFKVLFVSGS</sequence>
<accession>A0A8T0EXV3</accession>
<dbReference type="PANTHER" id="PTHR11552">
    <property type="entry name" value="GLUCOSE-METHANOL-CHOLINE GMC OXIDOREDUCTASE"/>
    <property type="match status" value="1"/>
</dbReference>
<dbReference type="Gene3D" id="3.50.50.60">
    <property type="entry name" value="FAD/NAD(P)-binding domain"/>
    <property type="match status" value="6"/>
</dbReference>
<evidence type="ECO:0000256" key="2">
    <source>
        <dbReference type="RuleBase" id="RU003968"/>
    </source>
</evidence>
<dbReference type="SUPFAM" id="SSF54373">
    <property type="entry name" value="FAD-linked reductases, C-terminal domain"/>
    <property type="match status" value="1"/>
</dbReference>
<dbReference type="Pfam" id="PF05199">
    <property type="entry name" value="GMC_oxred_C"/>
    <property type="match status" value="1"/>
</dbReference>
<evidence type="ECO:0000313" key="4">
    <source>
        <dbReference type="EMBL" id="KAF8781569.1"/>
    </source>
</evidence>
<dbReference type="InterPro" id="IPR000172">
    <property type="entry name" value="GMC_OxRdtase_N"/>
</dbReference>
<protein>
    <submittedName>
        <fullName evidence="4">Glucose dehydrogenase like protein</fullName>
    </submittedName>
</protein>
<dbReference type="Gene3D" id="3.30.560.10">
    <property type="entry name" value="Glucose Oxidase, domain 3"/>
    <property type="match status" value="1"/>
</dbReference>
<dbReference type="Proteomes" id="UP000807504">
    <property type="component" value="Unassembled WGS sequence"/>
</dbReference>
<dbReference type="PANTHER" id="PTHR11552:SF227">
    <property type="entry name" value="GLUCOSE DEHYDROGENASE [FAD, QUINONE]-LIKE PROTEIN"/>
    <property type="match status" value="1"/>
</dbReference>
<dbReference type="SUPFAM" id="SSF51905">
    <property type="entry name" value="FAD/NAD(P)-binding domain"/>
    <property type="match status" value="3"/>
</dbReference>
<comment type="caution">
    <text evidence="4">The sequence shown here is derived from an EMBL/GenBank/DDBJ whole genome shotgun (WGS) entry which is preliminary data.</text>
</comment>
<reference evidence="4" key="2">
    <citation type="submission" date="2020-06" db="EMBL/GenBank/DDBJ databases">
        <authorList>
            <person name="Sheffer M."/>
        </authorList>
    </citation>
    <scope>NUCLEOTIDE SEQUENCE</scope>
</reference>
<dbReference type="GO" id="GO:0050660">
    <property type="term" value="F:flavin adenine dinucleotide binding"/>
    <property type="evidence" value="ECO:0007669"/>
    <property type="project" value="InterPro"/>
</dbReference>
<gene>
    <name evidence="4" type="ORF">HNY73_011952</name>
</gene>
<reference evidence="4" key="1">
    <citation type="journal article" date="2020" name="bioRxiv">
        <title>Chromosome-level reference genome of the European wasp spider Argiope bruennichi: a resource for studies on range expansion and evolutionary adaptation.</title>
        <authorList>
            <person name="Sheffer M.M."/>
            <person name="Hoppe A."/>
            <person name="Krehenwinkel H."/>
            <person name="Uhl G."/>
            <person name="Kuss A.W."/>
            <person name="Jensen L."/>
            <person name="Jensen C."/>
            <person name="Gillespie R.G."/>
            <person name="Hoff K.J."/>
            <person name="Prost S."/>
        </authorList>
    </citation>
    <scope>NUCLEOTIDE SEQUENCE</scope>
</reference>
<dbReference type="AlphaFoldDB" id="A0A8T0EXV3"/>
<dbReference type="InterPro" id="IPR012132">
    <property type="entry name" value="GMC_OxRdtase"/>
</dbReference>
<feature type="domain" description="Glucose-methanol-choline oxidoreductase N-terminal" evidence="3">
    <location>
        <begin position="1004"/>
        <end position="1027"/>
    </location>
</feature>
<evidence type="ECO:0000259" key="3">
    <source>
        <dbReference type="PROSITE" id="PS00623"/>
    </source>
</evidence>
<dbReference type="InterPro" id="IPR036188">
    <property type="entry name" value="FAD/NAD-bd_sf"/>
</dbReference>
<feature type="domain" description="Glucose-methanol-choline oxidoreductase N-terminal" evidence="3">
    <location>
        <begin position="133"/>
        <end position="156"/>
    </location>
</feature>
<dbReference type="PROSITE" id="PS00623">
    <property type="entry name" value="GMC_OXRED_1"/>
    <property type="match status" value="2"/>
</dbReference>
<evidence type="ECO:0000313" key="5">
    <source>
        <dbReference type="Proteomes" id="UP000807504"/>
    </source>
</evidence>
<proteinExistence type="inferred from homology"/>
<organism evidence="4 5">
    <name type="scientific">Argiope bruennichi</name>
    <name type="common">Wasp spider</name>
    <name type="synonym">Aranea bruennichi</name>
    <dbReference type="NCBI Taxonomy" id="94029"/>
    <lineage>
        <taxon>Eukaryota</taxon>
        <taxon>Metazoa</taxon>
        <taxon>Ecdysozoa</taxon>
        <taxon>Arthropoda</taxon>
        <taxon>Chelicerata</taxon>
        <taxon>Arachnida</taxon>
        <taxon>Araneae</taxon>
        <taxon>Araneomorphae</taxon>
        <taxon>Entelegynae</taxon>
        <taxon>Araneoidea</taxon>
        <taxon>Araneidae</taxon>
        <taxon>Argiope</taxon>
    </lineage>
</organism>
<evidence type="ECO:0000256" key="1">
    <source>
        <dbReference type="ARBA" id="ARBA00010790"/>
    </source>
</evidence>
<dbReference type="Pfam" id="PF00732">
    <property type="entry name" value="GMC_oxred_N"/>
    <property type="match status" value="3"/>
</dbReference>
<keyword evidence="2" id="KW-0274">FAD</keyword>
<dbReference type="GO" id="GO:0016614">
    <property type="term" value="F:oxidoreductase activity, acting on CH-OH group of donors"/>
    <property type="evidence" value="ECO:0007669"/>
    <property type="project" value="InterPro"/>
</dbReference>
<keyword evidence="5" id="KW-1185">Reference proteome</keyword>
<comment type="similarity">
    <text evidence="1 2">Belongs to the GMC oxidoreductase family.</text>
</comment>
<dbReference type="EMBL" id="JABXBU010001863">
    <property type="protein sequence ID" value="KAF8781569.1"/>
    <property type="molecule type" value="Genomic_DNA"/>
</dbReference>
<name>A0A8T0EXV3_ARGBR</name>